<evidence type="ECO:0000256" key="1">
    <source>
        <dbReference type="ARBA" id="ARBA00001947"/>
    </source>
</evidence>
<gene>
    <name evidence="10" type="ORF">OMQ_00349</name>
</gene>
<name>S0NVE0_9ENTE</name>
<dbReference type="InterPro" id="IPR042089">
    <property type="entry name" value="Peptidase_M13_dom_2"/>
</dbReference>
<dbReference type="InterPro" id="IPR024079">
    <property type="entry name" value="MetalloPept_cat_dom_sf"/>
</dbReference>
<dbReference type="PRINTS" id="PR00786">
    <property type="entry name" value="NEPRILYSIN"/>
</dbReference>
<dbReference type="Proteomes" id="UP000014136">
    <property type="component" value="Unassembled WGS sequence"/>
</dbReference>
<comment type="caution">
    <text evidence="10">The sequence shown here is derived from an EMBL/GenBank/DDBJ whole genome shotgun (WGS) entry which is preliminary data.</text>
</comment>
<feature type="domain" description="Peptidase M13 N-terminal" evidence="9">
    <location>
        <begin position="7"/>
        <end position="384"/>
    </location>
</feature>
<proteinExistence type="inferred from homology"/>
<dbReference type="OrthoDB" id="9775677at2"/>
<keyword evidence="11" id="KW-1185">Reference proteome</keyword>
<dbReference type="InterPro" id="IPR018497">
    <property type="entry name" value="Peptidase_M13_C"/>
</dbReference>
<evidence type="ECO:0000256" key="5">
    <source>
        <dbReference type="ARBA" id="ARBA00022801"/>
    </source>
</evidence>
<comment type="cofactor">
    <cofactor evidence="1">
        <name>Zn(2+)</name>
        <dbReference type="ChEBI" id="CHEBI:29105"/>
    </cofactor>
</comment>
<dbReference type="GO" id="GO:0046872">
    <property type="term" value="F:metal ion binding"/>
    <property type="evidence" value="ECO:0007669"/>
    <property type="project" value="UniProtKB-KW"/>
</dbReference>
<organism evidence="10 11">
    <name type="scientific">Enterococcus saccharolyticus subsp. saccharolyticus ATCC 43076</name>
    <dbReference type="NCBI Taxonomy" id="1139996"/>
    <lineage>
        <taxon>Bacteria</taxon>
        <taxon>Bacillati</taxon>
        <taxon>Bacillota</taxon>
        <taxon>Bacilli</taxon>
        <taxon>Lactobacillales</taxon>
        <taxon>Enterococcaceae</taxon>
        <taxon>Enterococcus</taxon>
    </lineage>
</organism>
<evidence type="ECO:0000313" key="10">
    <source>
        <dbReference type="EMBL" id="EOT30645.1"/>
    </source>
</evidence>
<dbReference type="InterPro" id="IPR008753">
    <property type="entry name" value="Peptidase_M13_N"/>
</dbReference>
<keyword evidence="4" id="KW-0479">Metal-binding</keyword>
<dbReference type="PROSITE" id="PS51885">
    <property type="entry name" value="NEPRILYSIN"/>
    <property type="match status" value="1"/>
</dbReference>
<keyword evidence="5" id="KW-0378">Hydrolase</keyword>
<sequence>MSDLKKQDFYEYVNGDWIKTAVIPADKPATGGFQDLVEVIDQLLMNELNQMSDGSLELPENRMQDAVKLYQLARDYDTRNQLGSTPIADLLARVSNLTSFEALNQQLGDWIKEGLPLPFHFFVMPDMKKATEHALYLNPTSLILPDKTYYEEGHPQTEKLLQVFFEMTVKLLQQFGKTLPEAETIAEQALAFDKALAPYVLSAEESADYTKAYNPKKVTEVAAYSQQIDFLKAIDELLSVTIDQVIVTEPIYFEAFDEIISDDHFPLMKSWMYVQTILTYTSYLSEELRQLGGTYRRFLSGVDEAMPQEKAAYYLTLGEFGQVIGLYYGQKYFGDKAKQDVQHMVQTMIGVYKERLATKEWLSEATREKAIVKLNNMGVHVGYPDKIPAVYDLFVTKTAEEGGTLVSNVRHFSRLARENRFSKVKQPVDRNEWSMAACTVNAYYSGMMNVIVFPAAILQKPFYSVEQSASANYGGIGAVIAHEISHAFDNNGAKFDEFGNLNNWWSDEDLAHFDQLAEAMIAEFDGLEIAGGKVNGKLTVSENIADAGGLSCALEAAKKESNVALDDFFTNWAKIWRTKAKEQYQQLLLSVDVHGPAKLRANIQLQNLADFHAFYGIEAGDAMYRAPEDRVQIW</sequence>
<protein>
    <recommendedName>
        <fullName evidence="12">Peptidase M13</fullName>
    </recommendedName>
</protein>
<evidence type="ECO:0008006" key="12">
    <source>
        <dbReference type="Google" id="ProtNLM"/>
    </source>
</evidence>
<dbReference type="Gene3D" id="1.10.1380.10">
    <property type="entry name" value="Neutral endopeptidase , domain2"/>
    <property type="match status" value="1"/>
</dbReference>
<accession>S0NVE0</accession>
<evidence type="ECO:0000256" key="7">
    <source>
        <dbReference type="ARBA" id="ARBA00023049"/>
    </source>
</evidence>
<evidence type="ECO:0000256" key="3">
    <source>
        <dbReference type="ARBA" id="ARBA00022670"/>
    </source>
</evidence>
<dbReference type="PATRIC" id="fig|1139996.3.peg.342"/>
<dbReference type="HOGENOM" id="CLU_006187_7_2_9"/>
<keyword evidence="7" id="KW-0482">Metalloprotease</keyword>
<dbReference type="GO" id="GO:0016485">
    <property type="term" value="P:protein processing"/>
    <property type="evidence" value="ECO:0007669"/>
    <property type="project" value="TreeGrafter"/>
</dbReference>
<evidence type="ECO:0000256" key="6">
    <source>
        <dbReference type="ARBA" id="ARBA00022833"/>
    </source>
</evidence>
<dbReference type="STRING" id="41997.RV16_GL002414"/>
<dbReference type="Pfam" id="PF05649">
    <property type="entry name" value="Peptidase_M13_N"/>
    <property type="match status" value="1"/>
</dbReference>
<keyword evidence="6" id="KW-0862">Zinc</keyword>
<dbReference type="CDD" id="cd08662">
    <property type="entry name" value="M13"/>
    <property type="match status" value="1"/>
</dbReference>
<dbReference type="PANTHER" id="PTHR11733">
    <property type="entry name" value="ZINC METALLOPROTEASE FAMILY M13 NEPRILYSIN-RELATED"/>
    <property type="match status" value="1"/>
</dbReference>
<evidence type="ECO:0000256" key="2">
    <source>
        <dbReference type="ARBA" id="ARBA00007357"/>
    </source>
</evidence>
<dbReference type="Pfam" id="PF01431">
    <property type="entry name" value="Peptidase_M13"/>
    <property type="match status" value="1"/>
</dbReference>
<dbReference type="SUPFAM" id="SSF55486">
    <property type="entry name" value="Metalloproteases ('zincins'), catalytic domain"/>
    <property type="match status" value="1"/>
</dbReference>
<feature type="domain" description="Peptidase M13 C-terminal" evidence="8">
    <location>
        <begin position="441"/>
        <end position="631"/>
    </location>
</feature>
<dbReference type="RefSeq" id="WP_016174160.1">
    <property type="nucleotide sequence ID" value="NZ_KE136389.1"/>
</dbReference>
<dbReference type="Gene3D" id="3.40.390.10">
    <property type="entry name" value="Collagenase (Catalytic Domain)"/>
    <property type="match status" value="1"/>
</dbReference>
<evidence type="ECO:0000313" key="11">
    <source>
        <dbReference type="Proteomes" id="UP000014136"/>
    </source>
</evidence>
<dbReference type="AlphaFoldDB" id="S0NVE0"/>
<reference evidence="10 11" key="1">
    <citation type="submission" date="2013-03" db="EMBL/GenBank/DDBJ databases">
        <title>The Genome Sequence of Enterococcus saccharolyticus ATCC_43076 (Illumina only assembly).</title>
        <authorList>
            <consortium name="The Broad Institute Genomics Platform"/>
            <consortium name="The Broad Institute Genome Sequencing Center for Infectious Disease"/>
            <person name="Earl A."/>
            <person name="Russ C."/>
            <person name="Gilmore M."/>
            <person name="Surin D."/>
            <person name="Walker B."/>
            <person name="Young S."/>
            <person name="Zeng Q."/>
            <person name="Gargeya S."/>
            <person name="Fitzgerald M."/>
            <person name="Haas B."/>
            <person name="Abouelleil A."/>
            <person name="Allen A.W."/>
            <person name="Alvarado L."/>
            <person name="Arachchi H.M."/>
            <person name="Berlin A.M."/>
            <person name="Chapman S.B."/>
            <person name="Gainer-Dewar J."/>
            <person name="Goldberg J."/>
            <person name="Griggs A."/>
            <person name="Gujja S."/>
            <person name="Hansen M."/>
            <person name="Howarth C."/>
            <person name="Imamovic A."/>
            <person name="Ireland A."/>
            <person name="Larimer J."/>
            <person name="McCowan C."/>
            <person name="Murphy C."/>
            <person name="Pearson M."/>
            <person name="Poon T.W."/>
            <person name="Priest M."/>
            <person name="Roberts A."/>
            <person name="Saif S."/>
            <person name="Shea T."/>
            <person name="Sisk P."/>
            <person name="Sykes S."/>
            <person name="Wortman J."/>
            <person name="Nusbaum C."/>
            <person name="Birren B."/>
        </authorList>
    </citation>
    <scope>NUCLEOTIDE SEQUENCE [LARGE SCALE GENOMIC DNA]</scope>
    <source>
        <strain evidence="10 11">ATCC 43076</strain>
    </source>
</reference>
<dbReference type="eggNOG" id="COG3590">
    <property type="taxonomic scope" value="Bacteria"/>
</dbReference>
<comment type="similarity">
    <text evidence="2">Belongs to the peptidase M13 family.</text>
</comment>
<evidence type="ECO:0000256" key="4">
    <source>
        <dbReference type="ARBA" id="ARBA00022723"/>
    </source>
</evidence>
<keyword evidence="3" id="KW-0645">Protease</keyword>
<evidence type="ECO:0000259" key="8">
    <source>
        <dbReference type="Pfam" id="PF01431"/>
    </source>
</evidence>
<dbReference type="GO" id="GO:0005886">
    <property type="term" value="C:plasma membrane"/>
    <property type="evidence" value="ECO:0007669"/>
    <property type="project" value="TreeGrafter"/>
</dbReference>
<evidence type="ECO:0000259" key="9">
    <source>
        <dbReference type="Pfam" id="PF05649"/>
    </source>
</evidence>
<dbReference type="InterPro" id="IPR000718">
    <property type="entry name" value="Peptidase_M13"/>
</dbReference>
<dbReference type="EMBL" id="AHYT01000001">
    <property type="protein sequence ID" value="EOT30645.1"/>
    <property type="molecule type" value="Genomic_DNA"/>
</dbReference>
<dbReference type="PANTHER" id="PTHR11733:SF167">
    <property type="entry name" value="FI17812P1-RELATED"/>
    <property type="match status" value="1"/>
</dbReference>
<dbReference type="GO" id="GO:0004222">
    <property type="term" value="F:metalloendopeptidase activity"/>
    <property type="evidence" value="ECO:0007669"/>
    <property type="project" value="InterPro"/>
</dbReference>